<dbReference type="PANTHER" id="PTHR12526:SF572">
    <property type="entry name" value="BLL5144 PROTEIN"/>
    <property type="match status" value="1"/>
</dbReference>
<dbReference type="EMBL" id="BAABLO010000001">
    <property type="protein sequence ID" value="GAA4708980.1"/>
    <property type="molecule type" value="Genomic_DNA"/>
</dbReference>
<gene>
    <name evidence="4" type="ORF">GCM10025782_01260</name>
</gene>
<dbReference type="RefSeq" id="WP_345500451.1">
    <property type="nucleotide sequence ID" value="NZ_BAABLO010000001.1"/>
</dbReference>
<protein>
    <submittedName>
        <fullName evidence="4">Glycosyltransferase</fullName>
    </submittedName>
</protein>
<feature type="domain" description="Glycosyltransferase subfamily 4-like N-terminal" evidence="3">
    <location>
        <begin position="53"/>
        <end position="163"/>
    </location>
</feature>
<dbReference type="InterPro" id="IPR028098">
    <property type="entry name" value="Glyco_trans_4-like_N"/>
</dbReference>
<evidence type="ECO:0000313" key="5">
    <source>
        <dbReference type="Proteomes" id="UP001500556"/>
    </source>
</evidence>
<reference evidence="5" key="1">
    <citation type="journal article" date="2019" name="Int. J. Syst. Evol. Microbiol.">
        <title>The Global Catalogue of Microorganisms (GCM) 10K type strain sequencing project: providing services to taxonomists for standard genome sequencing and annotation.</title>
        <authorList>
            <consortium name="The Broad Institute Genomics Platform"/>
            <consortium name="The Broad Institute Genome Sequencing Center for Infectious Disease"/>
            <person name="Wu L."/>
            <person name="Ma J."/>
        </authorList>
    </citation>
    <scope>NUCLEOTIDE SEQUENCE [LARGE SCALE GENOMIC DNA]</scope>
    <source>
        <strain evidence="5">JCM 18961</strain>
    </source>
</reference>
<keyword evidence="1" id="KW-0328">Glycosyltransferase</keyword>
<keyword evidence="5" id="KW-1185">Reference proteome</keyword>
<accession>A0ABP8XJZ9</accession>
<evidence type="ECO:0000256" key="1">
    <source>
        <dbReference type="ARBA" id="ARBA00022676"/>
    </source>
</evidence>
<comment type="caution">
    <text evidence="4">The sequence shown here is derived from an EMBL/GenBank/DDBJ whole genome shotgun (WGS) entry which is preliminary data.</text>
</comment>
<name>A0ABP8XJZ9_9MICO</name>
<organism evidence="4 5">
    <name type="scientific">Pedococcus ginsenosidimutans</name>
    <dbReference type="NCBI Taxonomy" id="490570"/>
    <lineage>
        <taxon>Bacteria</taxon>
        <taxon>Bacillati</taxon>
        <taxon>Actinomycetota</taxon>
        <taxon>Actinomycetes</taxon>
        <taxon>Micrococcales</taxon>
        <taxon>Intrasporangiaceae</taxon>
        <taxon>Pedococcus</taxon>
    </lineage>
</organism>
<dbReference type="Pfam" id="PF13439">
    <property type="entry name" value="Glyco_transf_4"/>
    <property type="match status" value="1"/>
</dbReference>
<dbReference type="Proteomes" id="UP001500556">
    <property type="component" value="Unassembled WGS sequence"/>
</dbReference>
<dbReference type="Pfam" id="PF13692">
    <property type="entry name" value="Glyco_trans_1_4"/>
    <property type="match status" value="1"/>
</dbReference>
<dbReference type="Gene3D" id="3.40.50.2000">
    <property type="entry name" value="Glycogen Phosphorylase B"/>
    <property type="match status" value="2"/>
</dbReference>
<evidence type="ECO:0000313" key="4">
    <source>
        <dbReference type="EMBL" id="GAA4708980.1"/>
    </source>
</evidence>
<evidence type="ECO:0000256" key="2">
    <source>
        <dbReference type="ARBA" id="ARBA00022679"/>
    </source>
</evidence>
<keyword evidence="2" id="KW-0808">Transferase</keyword>
<proteinExistence type="predicted"/>
<dbReference type="SUPFAM" id="SSF53756">
    <property type="entry name" value="UDP-Glycosyltransferase/glycogen phosphorylase"/>
    <property type="match status" value="1"/>
</dbReference>
<evidence type="ECO:0000259" key="3">
    <source>
        <dbReference type="Pfam" id="PF13439"/>
    </source>
</evidence>
<sequence>MSVSYGVLSTYPPTPCGLATFSRSLVDALGSPEDVVGVVQLVDGPEEVTHPEVVHQWVRGSAEGAAGAAAVLDRHDVVVVQHEYGIFGGPDGADVLEVARRLSAPVVLVVHTVLVSPSARQLHIVRELAARSAAVVTMTRTARDRLVAHYGLDVEAVTVVPHGAAPGTAVASTHRVRPAQQRPVVLTWGLLGAGKGIEWGVEALDQLRDLSPRYRVVGRTHPKVLEHEGERYRDALVERARRTGVEDLLEFDARYLPPDDLRREVDAADVVLLPYDSTEQVTSGVLVEALAAGKPVVSTRFPHAVEVLGSGAGLLVGRQAPGAIAQGLRRVLTEPGLAEAMSAEARRIAPQLLWPAVAQQYRDLAGQVLSARVLAGV</sequence>
<dbReference type="PANTHER" id="PTHR12526">
    <property type="entry name" value="GLYCOSYLTRANSFERASE"/>
    <property type="match status" value="1"/>
</dbReference>